<name>A0AAN9SVD6_PSOTE</name>
<reference evidence="2 3" key="1">
    <citation type="submission" date="2024-01" db="EMBL/GenBank/DDBJ databases">
        <title>The genomes of 5 underutilized Papilionoideae crops provide insights into root nodulation and disease resistanc.</title>
        <authorList>
            <person name="Jiang F."/>
        </authorList>
    </citation>
    <scope>NUCLEOTIDE SEQUENCE [LARGE SCALE GENOMIC DNA]</scope>
    <source>
        <strain evidence="2">DUOXIRENSHENG_FW03</strain>
        <tissue evidence="2">Leaves</tissue>
    </source>
</reference>
<proteinExistence type="predicted"/>
<feature type="transmembrane region" description="Helical" evidence="1">
    <location>
        <begin position="49"/>
        <end position="70"/>
    </location>
</feature>
<keyword evidence="1" id="KW-0812">Transmembrane</keyword>
<evidence type="ECO:0000256" key="1">
    <source>
        <dbReference type="SAM" id="Phobius"/>
    </source>
</evidence>
<evidence type="ECO:0000313" key="2">
    <source>
        <dbReference type="EMBL" id="KAK7407119.1"/>
    </source>
</evidence>
<keyword evidence="1" id="KW-0472">Membrane</keyword>
<accession>A0AAN9SVD6</accession>
<organism evidence="2 3">
    <name type="scientific">Psophocarpus tetragonolobus</name>
    <name type="common">Winged bean</name>
    <name type="synonym">Dolichos tetragonolobus</name>
    <dbReference type="NCBI Taxonomy" id="3891"/>
    <lineage>
        <taxon>Eukaryota</taxon>
        <taxon>Viridiplantae</taxon>
        <taxon>Streptophyta</taxon>
        <taxon>Embryophyta</taxon>
        <taxon>Tracheophyta</taxon>
        <taxon>Spermatophyta</taxon>
        <taxon>Magnoliopsida</taxon>
        <taxon>eudicotyledons</taxon>
        <taxon>Gunneridae</taxon>
        <taxon>Pentapetalae</taxon>
        <taxon>rosids</taxon>
        <taxon>fabids</taxon>
        <taxon>Fabales</taxon>
        <taxon>Fabaceae</taxon>
        <taxon>Papilionoideae</taxon>
        <taxon>50 kb inversion clade</taxon>
        <taxon>NPAAA clade</taxon>
        <taxon>indigoferoid/millettioid clade</taxon>
        <taxon>Phaseoleae</taxon>
        <taxon>Psophocarpus</taxon>
    </lineage>
</organism>
<dbReference type="AlphaFoldDB" id="A0AAN9SVD6"/>
<keyword evidence="3" id="KW-1185">Reference proteome</keyword>
<evidence type="ECO:0000313" key="3">
    <source>
        <dbReference type="Proteomes" id="UP001386955"/>
    </source>
</evidence>
<dbReference type="Proteomes" id="UP001386955">
    <property type="component" value="Unassembled WGS sequence"/>
</dbReference>
<gene>
    <name evidence="2" type="ORF">VNO78_08763</name>
</gene>
<protein>
    <submittedName>
        <fullName evidence="2">Uncharacterized protein</fullName>
    </submittedName>
</protein>
<keyword evidence="1" id="KW-1133">Transmembrane helix</keyword>
<sequence length="99" mass="11016">MPSLTRSKICVGSPHDVDAPLIRHPNITGCGGMIRNTLGQWLCGFSKNLGIDLLMLLSFWALSLVFKWVGTKDIKRFGLNLIQGWLWTSSASLLLDIIF</sequence>
<dbReference type="EMBL" id="JAYMYS010000002">
    <property type="protein sequence ID" value="KAK7407119.1"/>
    <property type="molecule type" value="Genomic_DNA"/>
</dbReference>
<comment type="caution">
    <text evidence="2">The sequence shown here is derived from an EMBL/GenBank/DDBJ whole genome shotgun (WGS) entry which is preliminary data.</text>
</comment>